<feature type="chain" id="PRO_5039274973" evidence="1">
    <location>
        <begin position="17"/>
        <end position="253"/>
    </location>
</feature>
<dbReference type="EMBL" id="VLKZ01000004">
    <property type="protein sequence ID" value="TWI57178.1"/>
    <property type="molecule type" value="Genomic_DNA"/>
</dbReference>
<dbReference type="OrthoDB" id="2866574at2"/>
<accession>A0A562QK75</accession>
<feature type="signal peptide" evidence="1">
    <location>
        <begin position="1"/>
        <end position="16"/>
    </location>
</feature>
<reference evidence="2 3" key="1">
    <citation type="journal article" date="2015" name="Stand. Genomic Sci.">
        <title>Genomic Encyclopedia of Bacterial and Archaeal Type Strains, Phase III: the genomes of soil and plant-associated and newly described type strains.</title>
        <authorList>
            <person name="Whitman W.B."/>
            <person name="Woyke T."/>
            <person name="Klenk H.P."/>
            <person name="Zhou Y."/>
            <person name="Lilburn T.G."/>
            <person name="Beck B.J."/>
            <person name="De Vos P."/>
            <person name="Vandamme P."/>
            <person name="Eisen J.A."/>
            <person name="Garrity G."/>
            <person name="Hugenholtz P."/>
            <person name="Kyrpides N.C."/>
        </authorList>
    </citation>
    <scope>NUCLEOTIDE SEQUENCE [LARGE SCALE GENOMIC DNA]</scope>
    <source>
        <strain evidence="2 3">CGMCC 1.10116</strain>
    </source>
</reference>
<evidence type="ECO:0000313" key="3">
    <source>
        <dbReference type="Proteomes" id="UP000315711"/>
    </source>
</evidence>
<gene>
    <name evidence="2" type="ORF">IQ10_01884</name>
</gene>
<evidence type="ECO:0000313" key="2">
    <source>
        <dbReference type="EMBL" id="TWI57178.1"/>
    </source>
</evidence>
<dbReference type="PROSITE" id="PS51257">
    <property type="entry name" value="PROKAR_LIPOPROTEIN"/>
    <property type="match status" value="1"/>
</dbReference>
<dbReference type="RefSeq" id="WP_144450193.1">
    <property type="nucleotide sequence ID" value="NZ_VLKZ01000004.1"/>
</dbReference>
<keyword evidence="3" id="KW-1185">Reference proteome</keyword>
<protein>
    <submittedName>
        <fullName evidence="2">Uncharacterized protein</fullName>
    </submittedName>
</protein>
<dbReference type="Proteomes" id="UP000315711">
    <property type="component" value="Unassembled WGS sequence"/>
</dbReference>
<sequence length="253" mass="29359">MKAFFLLLLLSFLLSACKSTDSSQSELHLESENSHLRIQFENIEIGEWENQPGFFLSVSATSLLREYDASYDYLYTMDSILTDENGQTYEATYKETAPSDNDSAEKEQVIIRQFFTPPISTEIEQLNVKVYTKPLYYQREVVFSNVQDGMINLINNDLILEKVIIDDRKLEIQVADIHEIKGLELSLIEKNEEIYPVFTTTDYNNETHRLLAIYEFAKPLSDSLTLKLTRLRLQEQIWEYPLTIPINETADSN</sequence>
<keyword evidence="1" id="KW-0732">Signal</keyword>
<comment type="caution">
    <text evidence="2">The sequence shown here is derived from an EMBL/GenBank/DDBJ whole genome shotgun (WGS) entry which is preliminary data.</text>
</comment>
<organism evidence="2 3">
    <name type="scientific">Halalkalibacter nanhaiisediminis</name>
    <dbReference type="NCBI Taxonomy" id="688079"/>
    <lineage>
        <taxon>Bacteria</taxon>
        <taxon>Bacillati</taxon>
        <taxon>Bacillota</taxon>
        <taxon>Bacilli</taxon>
        <taxon>Bacillales</taxon>
        <taxon>Bacillaceae</taxon>
        <taxon>Halalkalibacter</taxon>
    </lineage>
</organism>
<dbReference type="AlphaFoldDB" id="A0A562QK75"/>
<name>A0A562QK75_9BACI</name>
<evidence type="ECO:0000256" key="1">
    <source>
        <dbReference type="SAM" id="SignalP"/>
    </source>
</evidence>
<proteinExistence type="predicted"/>